<dbReference type="EMBL" id="GEEE01003726">
    <property type="protein sequence ID" value="JAP59499.1"/>
    <property type="molecule type" value="Transcribed_RNA"/>
</dbReference>
<accession>A0A0V0J169</accession>
<proteinExistence type="predicted"/>
<name>A0A0V0J169_SCHSO</name>
<evidence type="ECO:0000313" key="1">
    <source>
        <dbReference type="EMBL" id="JAP59499.1"/>
    </source>
</evidence>
<reference evidence="1" key="1">
    <citation type="submission" date="2016-01" db="EMBL/GenBank/DDBJ databases">
        <title>Reference transcriptome for the parasite Schistocephalus solidus: insights into the molecular evolution of parasitism.</title>
        <authorList>
            <person name="Hebert F.O."/>
            <person name="Grambauer S."/>
            <person name="Barber I."/>
            <person name="Landry C.R."/>
            <person name="Aubin-Horth N."/>
        </authorList>
    </citation>
    <scope>NUCLEOTIDE SEQUENCE</scope>
</reference>
<sequence>METVTTAKIFANEKRNGLGRKRRGAHGRRLQVNTEKAYDENADVWRHDDGRGEERTKAGKDGVSCGKIVTKLYKNRCDLGRDGGGGWVKVCSWRPRSCLRVNIYICIYAKKVGDVKRREIARRKRNNASFELADRAFLLGRRLLGDGHTLVYLTYEFQEYLIYVDPRFGASLHKKTIPGSRQILALLPAHNPLRVQIAFVAHQHQWNLLSILHAQDLVVEVGEVIEGGLGGHGVAEDETLTIFHVEVTHCRKLLRARGVQNLQHALLAVDINLLSVAIFDRWIVLLNENILNELDREGTLADTSATKDDQLVLAHLVCRQDPGKPI</sequence>
<dbReference type="AlphaFoldDB" id="A0A0V0J169"/>
<gene>
    <name evidence="1" type="ORF">TR34708</name>
</gene>
<protein>
    <submittedName>
        <fullName evidence="1">Uncharacterized protein</fullName>
    </submittedName>
</protein>
<organism evidence="1">
    <name type="scientific">Schistocephalus solidus</name>
    <name type="common">Tapeworm</name>
    <dbReference type="NCBI Taxonomy" id="70667"/>
    <lineage>
        <taxon>Eukaryota</taxon>
        <taxon>Metazoa</taxon>
        <taxon>Spiralia</taxon>
        <taxon>Lophotrochozoa</taxon>
        <taxon>Platyhelminthes</taxon>
        <taxon>Cestoda</taxon>
        <taxon>Eucestoda</taxon>
        <taxon>Diphyllobothriidea</taxon>
        <taxon>Diphyllobothriidae</taxon>
        <taxon>Schistocephalus</taxon>
    </lineage>
</organism>